<keyword evidence="3" id="KW-1185">Reference proteome</keyword>
<evidence type="ECO:0000313" key="2">
    <source>
        <dbReference type="EMBL" id="TWT66401.1"/>
    </source>
</evidence>
<accession>A0A5C5XV06</accession>
<name>A0A5C5XV06_9BACT</name>
<keyword evidence="1" id="KW-1133">Transmembrane helix</keyword>
<gene>
    <name evidence="2" type="ORF">CA85_24950</name>
</gene>
<evidence type="ECO:0008006" key="4">
    <source>
        <dbReference type="Google" id="ProtNLM"/>
    </source>
</evidence>
<sequence>MIVPEFWSEAKRQISHHDRQTTIRRFGWSDESEAAAQEHARGRLDDAIEHIQAGEQMLLREPKVPYNGADGLPIREEIIARHGDAVVTRNAYGALCLNTPDVLFADVDVTIKGGCAPYFYSLFLYAAGYFVLARMFVEARSIWLFLLGAIFFVIIAGSIWHWVADRLAGNPKDIARRRIERFAKRSPDWSLRLYETPLGWRVLVTHATFDPRSEEVRSFFEKIEVDPIYERMCFNQNCFRARVSPKPWRVGIPDHLRPRPGVWPVSDAGMAVRTRWVRHYEQKSKGFAACRFDSNLGGTSECPAAASIVRLHDELAFAQSDYPIA</sequence>
<protein>
    <recommendedName>
        <fullName evidence="4">Transmembrane protein</fullName>
    </recommendedName>
</protein>
<dbReference type="EMBL" id="SJPK01000005">
    <property type="protein sequence ID" value="TWT66401.1"/>
    <property type="molecule type" value="Genomic_DNA"/>
</dbReference>
<organism evidence="2 3">
    <name type="scientific">Allorhodopirellula solitaria</name>
    <dbReference type="NCBI Taxonomy" id="2527987"/>
    <lineage>
        <taxon>Bacteria</taxon>
        <taxon>Pseudomonadati</taxon>
        <taxon>Planctomycetota</taxon>
        <taxon>Planctomycetia</taxon>
        <taxon>Pirellulales</taxon>
        <taxon>Pirellulaceae</taxon>
        <taxon>Allorhodopirellula</taxon>
    </lineage>
</organism>
<dbReference type="RefSeq" id="WP_146391521.1">
    <property type="nucleotide sequence ID" value="NZ_SJPK01000005.1"/>
</dbReference>
<feature type="transmembrane region" description="Helical" evidence="1">
    <location>
        <begin position="118"/>
        <end position="137"/>
    </location>
</feature>
<dbReference type="Proteomes" id="UP000318053">
    <property type="component" value="Unassembled WGS sequence"/>
</dbReference>
<feature type="transmembrane region" description="Helical" evidence="1">
    <location>
        <begin position="144"/>
        <end position="163"/>
    </location>
</feature>
<comment type="caution">
    <text evidence="2">The sequence shown here is derived from an EMBL/GenBank/DDBJ whole genome shotgun (WGS) entry which is preliminary data.</text>
</comment>
<keyword evidence="1" id="KW-0472">Membrane</keyword>
<dbReference type="AlphaFoldDB" id="A0A5C5XV06"/>
<proteinExistence type="predicted"/>
<keyword evidence="1" id="KW-0812">Transmembrane</keyword>
<dbReference type="OrthoDB" id="877274at2"/>
<evidence type="ECO:0000256" key="1">
    <source>
        <dbReference type="SAM" id="Phobius"/>
    </source>
</evidence>
<evidence type="ECO:0000313" key="3">
    <source>
        <dbReference type="Proteomes" id="UP000318053"/>
    </source>
</evidence>
<reference evidence="2 3" key="1">
    <citation type="submission" date="2019-02" db="EMBL/GenBank/DDBJ databases">
        <title>Deep-cultivation of Planctomycetes and their phenomic and genomic characterization uncovers novel biology.</title>
        <authorList>
            <person name="Wiegand S."/>
            <person name="Jogler M."/>
            <person name="Boedeker C."/>
            <person name="Pinto D."/>
            <person name="Vollmers J."/>
            <person name="Rivas-Marin E."/>
            <person name="Kohn T."/>
            <person name="Peeters S.H."/>
            <person name="Heuer A."/>
            <person name="Rast P."/>
            <person name="Oberbeckmann S."/>
            <person name="Bunk B."/>
            <person name="Jeske O."/>
            <person name="Meyerdierks A."/>
            <person name="Storesund J.E."/>
            <person name="Kallscheuer N."/>
            <person name="Luecker S."/>
            <person name="Lage O.M."/>
            <person name="Pohl T."/>
            <person name="Merkel B.J."/>
            <person name="Hornburger P."/>
            <person name="Mueller R.-W."/>
            <person name="Bruemmer F."/>
            <person name="Labrenz M."/>
            <person name="Spormann A.M."/>
            <person name="Op Den Camp H."/>
            <person name="Overmann J."/>
            <person name="Amann R."/>
            <person name="Jetten M.S.M."/>
            <person name="Mascher T."/>
            <person name="Medema M.H."/>
            <person name="Devos D.P."/>
            <person name="Kaster A.-K."/>
            <person name="Ovreas L."/>
            <person name="Rohde M."/>
            <person name="Galperin M.Y."/>
            <person name="Jogler C."/>
        </authorList>
    </citation>
    <scope>NUCLEOTIDE SEQUENCE [LARGE SCALE GENOMIC DNA]</scope>
    <source>
        <strain evidence="2 3">CA85</strain>
    </source>
</reference>